<evidence type="ECO:0000256" key="6">
    <source>
        <dbReference type="ARBA" id="ARBA00022801"/>
    </source>
</evidence>
<evidence type="ECO:0000256" key="8">
    <source>
        <dbReference type="ARBA" id="ARBA00023027"/>
    </source>
</evidence>
<dbReference type="Gene3D" id="3.90.79.10">
    <property type="entry name" value="Nucleoside Triphosphate Pyrophosphohydrolase"/>
    <property type="match status" value="1"/>
</dbReference>
<dbReference type="PRINTS" id="PR00502">
    <property type="entry name" value="NUDIXFAMILY"/>
</dbReference>
<dbReference type="NCBIfam" id="NF001299">
    <property type="entry name" value="PRK00241.1"/>
    <property type="match status" value="1"/>
</dbReference>
<dbReference type="RefSeq" id="WP_076979539.1">
    <property type="nucleotide sequence ID" value="NZ_CP019124.1"/>
</dbReference>
<evidence type="ECO:0000256" key="7">
    <source>
        <dbReference type="ARBA" id="ARBA00022842"/>
    </source>
</evidence>
<reference evidence="10 11" key="1">
    <citation type="submission" date="2017-01" db="EMBL/GenBank/DDBJ databases">
        <title>Genomic analysis of Xuhuaishuia manganoxidans DY6-4.</title>
        <authorList>
            <person name="Wang X."/>
        </authorList>
    </citation>
    <scope>NUCLEOTIDE SEQUENCE [LARGE SCALE GENOMIC DNA]</scope>
    <source>
        <strain evidence="10 11">DY6-4</strain>
    </source>
</reference>
<dbReference type="GO" id="GO:0006742">
    <property type="term" value="P:NADP+ catabolic process"/>
    <property type="evidence" value="ECO:0007669"/>
    <property type="project" value="TreeGrafter"/>
</dbReference>
<comment type="catalytic activity">
    <reaction evidence="9">
        <text>a 5'-end NAD(+)-phospho-ribonucleoside in mRNA + H2O = a 5'-end phospho-adenosine-phospho-ribonucleoside in mRNA + beta-nicotinamide D-ribonucleotide + 2 H(+)</text>
        <dbReference type="Rhea" id="RHEA:60876"/>
        <dbReference type="Rhea" id="RHEA-COMP:15698"/>
        <dbReference type="Rhea" id="RHEA-COMP:15719"/>
        <dbReference type="ChEBI" id="CHEBI:14649"/>
        <dbReference type="ChEBI" id="CHEBI:15377"/>
        <dbReference type="ChEBI" id="CHEBI:15378"/>
        <dbReference type="ChEBI" id="CHEBI:144029"/>
        <dbReference type="ChEBI" id="CHEBI:144051"/>
    </reaction>
    <physiologicalReaction direction="left-to-right" evidence="9">
        <dbReference type="Rhea" id="RHEA:60877"/>
    </physiologicalReaction>
</comment>
<evidence type="ECO:0000313" key="11">
    <source>
        <dbReference type="Proteomes" id="UP000187266"/>
    </source>
</evidence>
<dbReference type="InterPro" id="IPR000086">
    <property type="entry name" value="NUDIX_hydrolase_dom"/>
</dbReference>
<dbReference type="AlphaFoldDB" id="A0A1U7DHQ5"/>
<comment type="cofactor">
    <cofactor evidence="1">
        <name>Mg(2+)</name>
        <dbReference type="ChEBI" id="CHEBI:18420"/>
    </cofactor>
</comment>
<accession>A0A2M9DDR9</accession>
<dbReference type="Proteomes" id="UP000187266">
    <property type="component" value="Chromosome"/>
</dbReference>
<evidence type="ECO:0000256" key="4">
    <source>
        <dbReference type="ARBA" id="ARBA00012381"/>
    </source>
</evidence>
<protein>
    <recommendedName>
        <fullName evidence="4">NAD(+) diphosphatase</fullName>
        <ecNumber evidence="4">3.6.1.22</ecNumber>
    </recommendedName>
</protein>
<dbReference type="InterPro" id="IPR015376">
    <property type="entry name" value="Znr_NADH_PPase"/>
</dbReference>
<dbReference type="PANTHER" id="PTHR42904">
    <property type="entry name" value="NUDIX HYDROLASE, NUDC SUBFAMILY"/>
    <property type="match status" value="1"/>
</dbReference>
<evidence type="ECO:0000256" key="2">
    <source>
        <dbReference type="ARBA" id="ARBA00001947"/>
    </source>
</evidence>
<evidence type="ECO:0000256" key="9">
    <source>
        <dbReference type="ARBA" id="ARBA00023679"/>
    </source>
</evidence>
<dbReference type="InterPro" id="IPR020476">
    <property type="entry name" value="Nudix_hydrolase"/>
</dbReference>
<dbReference type="InterPro" id="IPR049734">
    <property type="entry name" value="NudC-like_C"/>
</dbReference>
<dbReference type="GO" id="GO:0035529">
    <property type="term" value="F:NADH pyrophosphatase activity"/>
    <property type="evidence" value="ECO:0007669"/>
    <property type="project" value="TreeGrafter"/>
</dbReference>
<dbReference type="InterPro" id="IPR015375">
    <property type="entry name" value="NADH_PPase-like_N"/>
</dbReference>
<dbReference type="InterPro" id="IPR015797">
    <property type="entry name" value="NUDIX_hydrolase-like_dom_sf"/>
</dbReference>
<dbReference type="Pfam" id="PF00293">
    <property type="entry name" value="NUDIX"/>
    <property type="match status" value="1"/>
</dbReference>
<dbReference type="PANTHER" id="PTHR42904:SF6">
    <property type="entry name" value="NAD-CAPPED RNA HYDROLASE NUDT12"/>
    <property type="match status" value="1"/>
</dbReference>
<dbReference type="InterPro" id="IPR020084">
    <property type="entry name" value="NUDIX_hydrolase_CS"/>
</dbReference>
<keyword evidence="5" id="KW-0479">Metal-binding</keyword>
<comment type="cofactor">
    <cofactor evidence="2">
        <name>Zn(2+)</name>
        <dbReference type="ChEBI" id="CHEBI:29105"/>
    </cofactor>
</comment>
<evidence type="ECO:0000313" key="10">
    <source>
        <dbReference type="EMBL" id="APX89516.1"/>
    </source>
</evidence>
<keyword evidence="11" id="KW-1185">Reference proteome</keyword>
<organism evidence="10 11">
    <name type="scientific">Brevirhabdus pacifica</name>
    <dbReference type="NCBI Taxonomy" id="1267768"/>
    <lineage>
        <taxon>Bacteria</taxon>
        <taxon>Pseudomonadati</taxon>
        <taxon>Pseudomonadota</taxon>
        <taxon>Alphaproteobacteria</taxon>
        <taxon>Rhodobacterales</taxon>
        <taxon>Paracoccaceae</taxon>
        <taxon>Brevirhabdus</taxon>
    </lineage>
</organism>
<evidence type="ECO:0000256" key="3">
    <source>
        <dbReference type="ARBA" id="ARBA00009595"/>
    </source>
</evidence>
<evidence type="ECO:0000256" key="1">
    <source>
        <dbReference type="ARBA" id="ARBA00001946"/>
    </source>
</evidence>
<dbReference type="EMBL" id="CP019124">
    <property type="protein sequence ID" value="APX89516.1"/>
    <property type="molecule type" value="Genomic_DNA"/>
</dbReference>
<gene>
    <name evidence="10" type="ORF">BV394_07135</name>
</gene>
<dbReference type="SUPFAM" id="SSF55811">
    <property type="entry name" value="Nudix"/>
    <property type="match status" value="1"/>
</dbReference>
<dbReference type="CDD" id="cd03429">
    <property type="entry name" value="NUDIX_NADH_pyrophosphatase_Nudt13"/>
    <property type="match status" value="1"/>
</dbReference>
<keyword evidence="6" id="KW-0378">Hydrolase</keyword>
<dbReference type="GO" id="GO:0046872">
    <property type="term" value="F:metal ion binding"/>
    <property type="evidence" value="ECO:0007669"/>
    <property type="project" value="UniProtKB-KW"/>
</dbReference>
<dbReference type="Gene3D" id="3.90.79.20">
    <property type="match status" value="1"/>
</dbReference>
<dbReference type="EC" id="3.6.1.22" evidence="4"/>
<dbReference type="PROSITE" id="PS51462">
    <property type="entry name" value="NUDIX"/>
    <property type="match status" value="1"/>
</dbReference>
<dbReference type="InterPro" id="IPR050241">
    <property type="entry name" value="NAD-cap_RNA_hydrolase_NudC"/>
</dbReference>
<dbReference type="GO" id="GO:0019677">
    <property type="term" value="P:NAD+ catabolic process"/>
    <property type="evidence" value="ECO:0007669"/>
    <property type="project" value="TreeGrafter"/>
</dbReference>
<sequence length="320" mass="35058">MKIAESVTFGGAGLDRSGMARRDPEGVAALQRDPSTRFLALWRGKPLIDAQRRDRLIWLEGGDPLLEGAPVVFLCHAGGTARFAADVSAWTPAEADKPEGAAFFDASEQPAPGQPGDHRFVELRGVMAGLSAAEAEMVATGKSVLDWHNSHRFCSTCGAQSRATSGGWQRDCDACGRHHFPRCDPVVIMLVRHGNDVLLGRSHHWPEGMYSLLAGFVEPGETIEAAVRREVAEETGVKVGEVGYLASQPWPYPSSLMIGCHGRAESRDLRIDPVEIDDALWLSREEVMDVFAGRRRDIAPARHGSIARFLLWNWLADRLD</sequence>
<proteinExistence type="inferred from homology"/>
<keyword evidence="8" id="KW-0520">NAD</keyword>
<dbReference type="STRING" id="1267768.BV394_07135"/>
<dbReference type="PROSITE" id="PS00893">
    <property type="entry name" value="NUDIX_BOX"/>
    <property type="match status" value="1"/>
</dbReference>
<keyword evidence="7" id="KW-0460">Magnesium</keyword>
<comment type="similarity">
    <text evidence="3">Belongs to the Nudix hydrolase family. NudC subfamily.</text>
</comment>
<dbReference type="GO" id="GO:0005829">
    <property type="term" value="C:cytosol"/>
    <property type="evidence" value="ECO:0007669"/>
    <property type="project" value="TreeGrafter"/>
</dbReference>
<dbReference type="Pfam" id="PF09296">
    <property type="entry name" value="NUDIX-like"/>
    <property type="match status" value="1"/>
</dbReference>
<evidence type="ECO:0000256" key="5">
    <source>
        <dbReference type="ARBA" id="ARBA00022723"/>
    </source>
</evidence>
<dbReference type="OrthoDB" id="9791656at2"/>
<accession>A0A1U7DHQ5</accession>
<name>A0A1U7DHQ5_9RHOB</name>
<dbReference type="Pfam" id="PF09297">
    <property type="entry name" value="Zn_ribbon_NUD"/>
    <property type="match status" value="1"/>
</dbReference>